<dbReference type="AlphaFoldDB" id="A0A699ICU0"/>
<gene>
    <name evidence="2" type="ORF">Tci_512275</name>
</gene>
<evidence type="ECO:0000313" key="2">
    <source>
        <dbReference type="EMBL" id="GEZ40302.1"/>
    </source>
</evidence>
<sequence>MEKEFMHKKFDDATKKLKTELGSRGSEILNLKKQLALKGRSWPYTYPLSNNPPYFENEPDFPPANCRSGSYGYEVESNTIWSNECEHYFRSSGSVSSHGEGSSRFPVREKDQAKIRAPMAEVFI</sequence>
<accession>A0A699ICU0</accession>
<proteinExistence type="predicted"/>
<name>A0A699ICU0_TANCI</name>
<reference evidence="2" key="1">
    <citation type="journal article" date="2019" name="Sci. Rep.">
        <title>Draft genome of Tanacetum cinerariifolium, the natural source of mosquito coil.</title>
        <authorList>
            <person name="Yamashiro T."/>
            <person name="Shiraishi A."/>
            <person name="Satake H."/>
            <person name="Nakayama K."/>
        </authorList>
    </citation>
    <scope>NUCLEOTIDE SEQUENCE</scope>
</reference>
<feature type="region of interest" description="Disordered" evidence="1">
    <location>
        <begin position="92"/>
        <end position="111"/>
    </location>
</feature>
<dbReference type="EMBL" id="BKCJ010274682">
    <property type="protein sequence ID" value="GEZ40302.1"/>
    <property type="molecule type" value="Genomic_DNA"/>
</dbReference>
<feature type="compositionally biased region" description="Low complexity" evidence="1">
    <location>
        <begin position="92"/>
        <end position="103"/>
    </location>
</feature>
<organism evidence="2">
    <name type="scientific">Tanacetum cinerariifolium</name>
    <name type="common">Dalmatian daisy</name>
    <name type="synonym">Chrysanthemum cinerariifolium</name>
    <dbReference type="NCBI Taxonomy" id="118510"/>
    <lineage>
        <taxon>Eukaryota</taxon>
        <taxon>Viridiplantae</taxon>
        <taxon>Streptophyta</taxon>
        <taxon>Embryophyta</taxon>
        <taxon>Tracheophyta</taxon>
        <taxon>Spermatophyta</taxon>
        <taxon>Magnoliopsida</taxon>
        <taxon>eudicotyledons</taxon>
        <taxon>Gunneridae</taxon>
        <taxon>Pentapetalae</taxon>
        <taxon>asterids</taxon>
        <taxon>campanulids</taxon>
        <taxon>Asterales</taxon>
        <taxon>Asteraceae</taxon>
        <taxon>Asteroideae</taxon>
        <taxon>Anthemideae</taxon>
        <taxon>Anthemidinae</taxon>
        <taxon>Tanacetum</taxon>
    </lineage>
</organism>
<protein>
    <submittedName>
        <fullName evidence="2">Kinesin-like protein KIN-7O</fullName>
    </submittedName>
</protein>
<comment type="caution">
    <text evidence="2">The sequence shown here is derived from an EMBL/GenBank/DDBJ whole genome shotgun (WGS) entry which is preliminary data.</text>
</comment>
<evidence type="ECO:0000256" key="1">
    <source>
        <dbReference type="SAM" id="MobiDB-lite"/>
    </source>
</evidence>